<feature type="compositionally biased region" description="Basic residues" evidence="1">
    <location>
        <begin position="14"/>
        <end position="23"/>
    </location>
</feature>
<proteinExistence type="predicted"/>
<evidence type="ECO:0000256" key="1">
    <source>
        <dbReference type="SAM" id="MobiDB-lite"/>
    </source>
</evidence>
<feature type="region of interest" description="Disordered" evidence="1">
    <location>
        <begin position="1"/>
        <end position="31"/>
    </location>
</feature>
<keyword evidence="3" id="KW-1185">Reference proteome</keyword>
<organism evidence="2 3">
    <name type="scientific">Asanoa hainanensis</name>
    <dbReference type="NCBI Taxonomy" id="560556"/>
    <lineage>
        <taxon>Bacteria</taxon>
        <taxon>Bacillati</taxon>
        <taxon>Actinomycetota</taxon>
        <taxon>Actinomycetes</taxon>
        <taxon>Micromonosporales</taxon>
        <taxon>Micromonosporaceae</taxon>
        <taxon>Asanoa</taxon>
    </lineage>
</organism>
<evidence type="ECO:0000313" key="2">
    <source>
        <dbReference type="EMBL" id="SNT28601.1"/>
    </source>
</evidence>
<dbReference type="Proteomes" id="UP000198362">
    <property type="component" value="Unassembled WGS sequence"/>
</dbReference>
<dbReference type="EMBL" id="FZPH01000004">
    <property type="protein sequence ID" value="SNT28601.1"/>
    <property type="molecule type" value="Genomic_DNA"/>
</dbReference>
<accession>A0A239LDP5</accession>
<sequence length="66" mass="7813">MLRLSRYKTAASVARRRRHRRNIKSTSGEQYPRMAPPFCGRHWLTITWPRVTALRLSLFADGQRDD</sequence>
<reference evidence="2 3" key="1">
    <citation type="submission" date="2017-06" db="EMBL/GenBank/DDBJ databases">
        <authorList>
            <person name="Kim H.J."/>
            <person name="Triplett B.A."/>
        </authorList>
    </citation>
    <scope>NUCLEOTIDE SEQUENCE [LARGE SCALE GENOMIC DNA]</scope>
    <source>
        <strain evidence="2 3">CGMCC 4.5593</strain>
    </source>
</reference>
<name>A0A239LDP5_9ACTN</name>
<protein>
    <submittedName>
        <fullName evidence="2">Uncharacterized protein</fullName>
    </submittedName>
</protein>
<dbReference type="AlphaFoldDB" id="A0A239LDP5"/>
<gene>
    <name evidence="2" type="ORF">SAMN05421812_104248</name>
</gene>
<evidence type="ECO:0000313" key="3">
    <source>
        <dbReference type="Proteomes" id="UP000198362"/>
    </source>
</evidence>